<gene>
    <name evidence="1" type="ORF">SLNWT_3048</name>
</gene>
<reference evidence="1 2" key="1">
    <citation type="submission" date="2015-01" db="EMBL/GenBank/DDBJ databases">
        <title>Enhanced salinomycin production by adjusting the supply of polyketide extender units in Streptomyce albus DSM 41398.</title>
        <authorList>
            <person name="Lu C."/>
        </authorList>
    </citation>
    <scope>NUCLEOTIDE SEQUENCE [LARGE SCALE GENOMIC DNA]</scope>
    <source>
        <strain evidence="2">ATCC 21838 / DSM 41398 / FERM P-419 / JCM 4703 / NBRC 107858</strain>
    </source>
</reference>
<sequence>MIAKPMEERPKNATRWSIRSMAAELGMPQSADSRIRRAFARAPHRSDTFQALHGSVLHPRGS</sequence>
<accession>A0A0B5EPE1</accession>
<dbReference type="AlphaFoldDB" id="A0A0B5EPE1"/>
<evidence type="ECO:0000313" key="1">
    <source>
        <dbReference type="EMBL" id="AJE83424.1"/>
    </source>
</evidence>
<dbReference type="Proteomes" id="UP000031523">
    <property type="component" value="Chromosome"/>
</dbReference>
<name>A0A0B5EPE1_STRA4</name>
<dbReference type="KEGG" id="sals:SLNWT_3048"/>
<evidence type="ECO:0000313" key="2">
    <source>
        <dbReference type="Proteomes" id="UP000031523"/>
    </source>
</evidence>
<protein>
    <submittedName>
        <fullName evidence="1">Transposase</fullName>
    </submittedName>
</protein>
<proteinExistence type="predicted"/>
<dbReference type="EMBL" id="CP010519">
    <property type="protein sequence ID" value="AJE83424.1"/>
    <property type="molecule type" value="Genomic_DNA"/>
</dbReference>
<organism evidence="1 2">
    <name type="scientific">Streptomyces albus (strain ATCC 21838 / DSM 41398 / FERM P-419 / JCM 4703 / NBRC 107858)</name>
    <dbReference type="NCBI Taxonomy" id="1081613"/>
    <lineage>
        <taxon>Bacteria</taxon>
        <taxon>Bacillati</taxon>
        <taxon>Actinomycetota</taxon>
        <taxon>Actinomycetes</taxon>
        <taxon>Kitasatosporales</taxon>
        <taxon>Streptomycetaceae</taxon>
        <taxon>Streptomyces</taxon>
    </lineage>
</organism>
<keyword evidence="2" id="KW-1185">Reference proteome</keyword>